<dbReference type="GO" id="GO:0000179">
    <property type="term" value="F:rRNA (adenine-N6,N6-)-dimethyltransferase activity"/>
    <property type="evidence" value="ECO:0007669"/>
    <property type="project" value="InterPro"/>
</dbReference>
<dbReference type="InterPro" id="IPR000682">
    <property type="entry name" value="PCMT"/>
</dbReference>
<comment type="similarity">
    <text evidence="1">Belongs to the methyltransferase superfamily. L-isoaspartyl/D-aspartyl protein methyltransferase family.</text>
</comment>
<feature type="domain" description="Ribosomal RNA adenine methylase transferase N-terminal" evidence="5">
    <location>
        <begin position="71"/>
        <end position="195"/>
    </location>
</feature>
<sequence>MADNMESTTEQARFNMIEQQIRPAEVLDQRVLEVIANTPREAFVPANYRDLAFSDINIPLPNGQVMMKPIMEGRLLQALDIQPEDSILEIGTGSGYFTALLAKLGKQVHSVEIDADIMATSQTHLTTQGIENVVLLQGDASRGWEQDGPFDVIAITGSLPILPENFQQQLTVGGRLVAIVGQSPVMQVLLITRVSETQWTTDALFETDFPALINAEQPSAFVF</sequence>
<protein>
    <submittedName>
        <fullName evidence="6">Protein-L-isoaspartate O-methyltransferase</fullName>
        <ecNumber evidence="6">2.1.1.77</ecNumber>
    </submittedName>
</protein>
<evidence type="ECO:0000256" key="4">
    <source>
        <dbReference type="ARBA" id="ARBA00022691"/>
    </source>
</evidence>
<dbReference type="EMBL" id="UOFV01000373">
    <property type="protein sequence ID" value="VAX03111.1"/>
    <property type="molecule type" value="Genomic_DNA"/>
</dbReference>
<dbReference type="PANTHER" id="PTHR11579">
    <property type="entry name" value="PROTEIN-L-ISOASPARTATE O-METHYLTRANSFERASE"/>
    <property type="match status" value="1"/>
</dbReference>
<dbReference type="InterPro" id="IPR020598">
    <property type="entry name" value="rRNA_Ade_methylase_Trfase_N"/>
</dbReference>
<dbReference type="GO" id="GO:0005737">
    <property type="term" value="C:cytoplasm"/>
    <property type="evidence" value="ECO:0007669"/>
    <property type="project" value="TreeGrafter"/>
</dbReference>
<keyword evidence="3 6" id="KW-0808">Transferase</keyword>
<accession>A0A3B1AN22</accession>
<evidence type="ECO:0000256" key="2">
    <source>
        <dbReference type="ARBA" id="ARBA00022603"/>
    </source>
</evidence>
<evidence type="ECO:0000313" key="6">
    <source>
        <dbReference type="EMBL" id="VAX03111.1"/>
    </source>
</evidence>
<reference evidence="6" key="1">
    <citation type="submission" date="2018-06" db="EMBL/GenBank/DDBJ databases">
        <authorList>
            <person name="Zhirakovskaya E."/>
        </authorList>
    </citation>
    <scope>NUCLEOTIDE SEQUENCE</scope>
</reference>
<keyword evidence="2 6" id="KW-0489">Methyltransferase</keyword>
<dbReference type="SUPFAM" id="SSF53335">
    <property type="entry name" value="S-adenosyl-L-methionine-dependent methyltransferases"/>
    <property type="match status" value="1"/>
</dbReference>
<dbReference type="Pfam" id="PF01135">
    <property type="entry name" value="PCMT"/>
    <property type="match status" value="1"/>
</dbReference>
<evidence type="ECO:0000256" key="3">
    <source>
        <dbReference type="ARBA" id="ARBA00022679"/>
    </source>
</evidence>
<dbReference type="InterPro" id="IPR029063">
    <property type="entry name" value="SAM-dependent_MTases_sf"/>
</dbReference>
<dbReference type="CDD" id="cd02440">
    <property type="entry name" value="AdoMet_MTases"/>
    <property type="match status" value="1"/>
</dbReference>
<dbReference type="AlphaFoldDB" id="A0A3B1AN22"/>
<dbReference type="PROSITE" id="PS01131">
    <property type="entry name" value="RRNA_A_DIMETH"/>
    <property type="match status" value="1"/>
</dbReference>
<evidence type="ECO:0000256" key="1">
    <source>
        <dbReference type="ARBA" id="ARBA00005369"/>
    </source>
</evidence>
<dbReference type="SMART" id="SM00650">
    <property type="entry name" value="rADc"/>
    <property type="match status" value="1"/>
</dbReference>
<keyword evidence="4" id="KW-0949">S-adenosyl-L-methionine</keyword>
<dbReference type="GO" id="GO:0004719">
    <property type="term" value="F:protein-L-isoaspartate (D-aspartate) O-methyltransferase activity"/>
    <property type="evidence" value="ECO:0007669"/>
    <property type="project" value="UniProtKB-EC"/>
</dbReference>
<organism evidence="6">
    <name type="scientific">hydrothermal vent metagenome</name>
    <dbReference type="NCBI Taxonomy" id="652676"/>
    <lineage>
        <taxon>unclassified sequences</taxon>
        <taxon>metagenomes</taxon>
        <taxon>ecological metagenomes</taxon>
    </lineage>
</organism>
<dbReference type="Gene3D" id="3.40.50.150">
    <property type="entry name" value="Vaccinia Virus protein VP39"/>
    <property type="match status" value="1"/>
</dbReference>
<name>A0A3B1AN22_9ZZZZ</name>
<evidence type="ECO:0000259" key="5">
    <source>
        <dbReference type="SMART" id="SM00650"/>
    </source>
</evidence>
<gene>
    <name evidence="6" type="ORF">MNBD_GAMMA19-1661</name>
</gene>
<dbReference type="InterPro" id="IPR020596">
    <property type="entry name" value="rRNA_Ade_Mease_Trfase_CS"/>
</dbReference>
<dbReference type="EC" id="2.1.1.77" evidence="6"/>
<proteinExistence type="inferred from homology"/>
<dbReference type="PANTHER" id="PTHR11579:SF18">
    <property type="entry name" value="PROTEIN-L-ISOASPARTATE O-METHYLTRANSFERASE"/>
    <property type="match status" value="1"/>
</dbReference>